<reference evidence="3" key="2">
    <citation type="journal article" date="2018" name="Plant J.">
        <title>The Sorghum bicolor reference genome: improved assembly, gene annotations, a transcriptome atlas, and signatures of genome organization.</title>
        <authorList>
            <person name="McCormick R.F."/>
            <person name="Truong S.K."/>
            <person name="Sreedasyam A."/>
            <person name="Jenkins J."/>
            <person name="Shu S."/>
            <person name="Sims D."/>
            <person name="Kennedy M."/>
            <person name="Amirebrahimi M."/>
            <person name="Weers B.D."/>
            <person name="McKinley B."/>
            <person name="Mattison A."/>
            <person name="Morishige D.T."/>
            <person name="Grimwood J."/>
            <person name="Schmutz J."/>
            <person name="Mullet J.E."/>
        </authorList>
    </citation>
    <scope>NUCLEOTIDE SEQUENCE [LARGE SCALE GENOMIC DNA]</scope>
    <source>
        <strain evidence="3">cv. BTx623</strain>
    </source>
</reference>
<name>A0A1W0VXR8_SORBI</name>
<feature type="compositionally biased region" description="Low complexity" evidence="1">
    <location>
        <begin position="106"/>
        <end position="116"/>
    </location>
</feature>
<dbReference type="InParanoid" id="A0A1W0VXR8"/>
<organism evidence="2 3">
    <name type="scientific">Sorghum bicolor</name>
    <name type="common">Sorghum</name>
    <name type="synonym">Sorghum vulgare</name>
    <dbReference type="NCBI Taxonomy" id="4558"/>
    <lineage>
        <taxon>Eukaryota</taxon>
        <taxon>Viridiplantae</taxon>
        <taxon>Streptophyta</taxon>
        <taxon>Embryophyta</taxon>
        <taxon>Tracheophyta</taxon>
        <taxon>Spermatophyta</taxon>
        <taxon>Magnoliopsida</taxon>
        <taxon>Liliopsida</taxon>
        <taxon>Poales</taxon>
        <taxon>Poaceae</taxon>
        <taxon>PACMAD clade</taxon>
        <taxon>Panicoideae</taxon>
        <taxon>Andropogonodae</taxon>
        <taxon>Andropogoneae</taxon>
        <taxon>Sorghinae</taxon>
        <taxon>Sorghum</taxon>
    </lineage>
</organism>
<reference evidence="2 3" key="1">
    <citation type="journal article" date="2009" name="Nature">
        <title>The Sorghum bicolor genome and the diversification of grasses.</title>
        <authorList>
            <person name="Paterson A.H."/>
            <person name="Bowers J.E."/>
            <person name="Bruggmann R."/>
            <person name="Dubchak I."/>
            <person name="Grimwood J."/>
            <person name="Gundlach H."/>
            <person name="Haberer G."/>
            <person name="Hellsten U."/>
            <person name="Mitros T."/>
            <person name="Poliakov A."/>
            <person name="Schmutz J."/>
            <person name="Spannagl M."/>
            <person name="Tang H."/>
            <person name="Wang X."/>
            <person name="Wicker T."/>
            <person name="Bharti A.K."/>
            <person name="Chapman J."/>
            <person name="Feltus F.A."/>
            <person name="Gowik U."/>
            <person name="Grigoriev I.V."/>
            <person name="Lyons E."/>
            <person name="Maher C.A."/>
            <person name="Martis M."/>
            <person name="Narechania A."/>
            <person name="Otillar R.P."/>
            <person name="Penning B.W."/>
            <person name="Salamov A.A."/>
            <person name="Wang Y."/>
            <person name="Zhang L."/>
            <person name="Carpita N.C."/>
            <person name="Freeling M."/>
            <person name="Gingle A.R."/>
            <person name="Hash C.T."/>
            <person name="Keller B."/>
            <person name="Klein P."/>
            <person name="Kresovich S."/>
            <person name="McCann M.C."/>
            <person name="Ming R."/>
            <person name="Peterson D.G."/>
            <person name="Mehboob-ur-Rahman"/>
            <person name="Ware D."/>
            <person name="Westhoff P."/>
            <person name="Mayer K.F."/>
            <person name="Messing J."/>
            <person name="Rokhsar D.S."/>
        </authorList>
    </citation>
    <scope>NUCLEOTIDE SEQUENCE [LARGE SCALE GENOMIC DNA]</scope>
    <source>
        <strain evidence="3">cv. BTx623</strain>
    </source>
</reference>
<protein>
    <submittedName>
        <fullName evidence="2">Uncharacterized protein</fullName>
    </submittedName>
</protein>
<dbReference type="AlphaFoldDB" id="A0A1W0VXR8"/>
<evidence type="ECO:0000256" key="1">
    <source>
        <dbReference type="SAM" id="MobiDB-lite"/>
    </source>
</evidence>
<evidence type="ECO:0000313" key="2">
    <source>
        <dbReference type="EMBL" id="OQU86905.1"/>
    </source>
</evidence>
<gene>
    <name evidence="2" type="ORF">SORBI_3003G171701</name>
</gene>
<dbReference type="EMBL" id="CM000762">
    <property type="protein sequence ID" value="OQU86905.1"/>
    <property type="molecule type" value="Genomic_DNA"/>
</dbReference>
<proteinExistence type="predicted"/>
<sequence>MLRSNSSLTSPPSVGPAPTPPRAGTRSRLIPLPRLPPTHHQDASASAIPLPRLPPTRRQDASASERAVSRTYARHRRRQGAPPTPARHSAREDSETPAHRRNSTPGRAARGFATGARGRDCGRGSRPGRAVGARGQWRAAASTPSCRPPDSATGRLHPGRRQAATPDCVQGHDVGARLLGAVRPGLPLAFCPPLLPHLALCVTCSACGSGEIQPQNAVRDGGGVRRYRSSQAFLSPVPHPPLDLLPSREATPHFKAAPPSRCSALACACPQPHWPSSNLGTNRISYGLWMVNFMEYWMGSFLFDEVTQVVHK</sequence>
<keyword evidence="3" id="KW-1185">Reference proteome</keyword>
<feature type="region of interest" description="Disordered" evidence="1">
    <location>
        <begin position="1"/>
        <end position="166"/>
    </location>
</feature>
<dbReference type="Gramene" id="OQU86905">
    <property type="protein sequence ID" value="OQU86905"/>
    <property type="gene ID" value="SORBI_3003G171701"/>
</dbReference>
<accession>A0A1W0VXR8</accession>
<feature type="compositionally biased region" description="Basic and acidic residues" evidence="1">
    <location>
        <begin position="89"/>
        <end position="98"/>
    </location>
</feature>
<evidence type="ECO:0000313" key="3">
    <source>
        <dbReference type="Proteomes" id="UP000000768"/>
    </source>
</evidence>
<dbReference type="Proteomes" id="UP000000768">
    <property type="component" value="Chromosome 3"/>
</dbReference>